<keyword evidence="3" id="KW-1185">Reference proteome</keyword>
<evidence type="ECO:0000313" key="2">
    <source>
        <dbReference type="EMBL" id="ORY18808.1"/>
    </source>
</evidence>
<proteinExistence type="predicted"/>
<comment type="caution">
    <text evidence="2">The sequence shown here is derived from an EMBL/GenBank/DDBJ whole genome shotgun (WGS) entry which is preliminary data.</text>
</comment>
<evidence type="ECO:0000313" key="3">
    <source>
        <dbReference type="Proteomes" id="UP000193144"/>
    </source>
</evidence>
<gene>
    <name evidence="2" type="ORF">BCR34DRAFT_294943</name>
</gene>
<evidence type="ECO:0000256" key="1">
    <source>
        <dbReference type="SAM" id="MobiDB-lite"/>
    </source>
</evidence>
<feature type="region of interest" description="Disordered" evidence="1">
    <location>
        <begin position="1"/>
        <end position="21"/>
    </location>
</feature>
<dbReference type="EMBL" id="MCFA01000005">
    <property type="protein sequence ID" value="ORY18808.1"/>
    <property type="molecule type" value="Genomic_DNA"/>
</dbReference>
<dbReference type="Proteomes" id="UP000193144">
    <property type="component" value="Unassembled WGS sequence"/>
</dbReference>
<organism evidence="2 3">
    <name type="scientific">Clohesyomyces aquaticus</name>
    <dbReference type="NCBI Taxonomy" id="1231657"/>
    <lineage>
        <taxon>Eukaryota</taxon>
        <taxon>Fungi</taxon>
        <taxon>Dikarya</taxon>
        <taxon>Ascomycota</taxon>
        <taxon>Pezizomycotina</taxon>
        <taxon>Dothideomycetes</taxon>
        <taxon>Pleosporomycetidae</taxon>
        <taxon>Pleosporales</taxon>
        <taxon>Lindgomycetaceae</taxon>
        <taxon>Clohesyomyces</taxon>
    </lineage>
</organism>
<dbReference type="OrthoDB" id="5430139at2759"/>
<accession>A0A1Y2A8H1</accession>
<reference evidence="2 3" key="1">
    <citation type="submission" date="2016-07" db="EMBL/GenBank/DDBJ databases">
        <title>Pervasive Adenine N6-methylation of Active Genes in Fungi.</title>
        <authorList>
            <consortium name="DOE Joint Genome Institute"/>
            <person name="Mondo S.J."/>
            <person name="Dannebaum R.O."/>
            <person name="Kuo R.C."/>
            <person name="Labutti K."/>
            <person name="Haridas S."/>
            <person name="Kuo A."/>
            <person name="Salamov A."/>
            <person name="Ahrendt S.R."/>
            <person name="Lipzen A."/>
            <person name="Sullivan W."/>
            <person name="Andreopoulos W.B."/>
            <person name="Clum A."/>
            <person name="Lindquist E."/>
            <person name="Daum C."/>
            <person name="Ramamoorthy G.K."/>
            <person name="Gryganskyi A."/>
            <person name="Culley D."/>
            <person name="Magnuson J.K."/>
            <person name="James T.Y."/>
            <person name="O'Malley M.A."/>
            <person name="Stajich J.E."/>
            <person name="Spatafora J.W."/>
            <person name="Visel A."/>
            <person name="Grigoriev I.V."/>
        </authorList>
    </citation>
    <scope>NUCLEOTIDE SEQUENCE [LARGE SCALE GENOMIC DNA]</scope>
    <source>
        <strain evidence="2 3">CBS 115471</strain>
    </source>
</reference>
<name>A0A1Y2A8H1_9PLEO</name>
<protein>
    <submittedName>
        <fullName evidence="2">Uncharacterized protein</fullName>
    </submittedName>
</protein>
<dbReference type="AlphaFoldDB" id="A0A1Y2A8H1"/>
<sequence>MPWAKEHGSRASACSQHAPDPCRSQTCLCLLARLEYPPLPGPPTPAPRLKLTSSASLIRPRTSRVELAFRPASSPRSSAGRGPIWHQSLCRPVLALLPLVLRRSDCSTPPPPAKPFAVRLASARSRADGAHHRSPADRLAYFGLSFGLVDSPAPVPVTLPPAQLNFDTDHRGVLNSHQAFPHPPLVRFVLIGCK</sequence>